<keyword evidence="4" id="KW-1185">Reference proteome</keyword>
<feature type="region of interest" description="Disordered" evidence="2">
    <location>
        <begin position="407"/>
        <end position="439"/>
    </location>
</feature>
<name>A0A1Z5KB66_FISSO</name>
<feature type="compositionally biased region" description="Acidic residues" evidence="2">
    <location>
        <begin position="416"/>
        <end position="439"/>
    </location>
</feature>
<dbReference type="InParanoid" id="A0A1Z5KB66"/>
<dbReference type="EMBL" id="BDSP01000202">
    <property type="protein sequence ID" value="GAX23530.1"/>
    <property type="molecule type" value="Genomic_DNA"/>
</dbReference>
<proteinExistence type="predicted"/>
<keyword evidence="1" id="KW-0175">Coiled coil</keyword>
<dbReference type="Proteomes" id="UP000198406">
    <property type="component" value="Unassembled WGS sequence"/>
</dbReference>
<gene>
    <name evidence="3" type="ORF">FisN_14Hu294</name>
</gene>
<accession>A0A1Z5KB66</accession>
<evidence type="ECO:0000313" key="4">
    <source>
        <dbReference type="Proteomes" id="UP000198406"/>
    </source>
</evidence>
<evidence type="ECO:0000256" key="1">
    <source>
        <dbReference type="SAM" id="Coils"/>
    </source>
</evidence>
<evidence type="ECO:0000256" key="2">
    <source>
        <dbReference type="SAM" id="MobiDB-lite"/>
    </source>
</evidence>
<feature type="coiled-coil region" evidence="1">
    <location>
        <begin position="375"/>
        <end position="402"/>
    </location>
</feature>
<dbReference type="AlphaFoldDB" id="A0A1Z5KB66"/>
<dbReference type="OrthoDB" id="55776at2759"/>
<evidence type="ECO:0000313" key="3">
    <source>
        <dbReference type="EMBL" id="GAX23530.1"/>
    </source>
</evidence>
<sequence length="439" mass="49929">MSYEIPESSRPIPHSELSSDLNETFVELVFKLYELDQKHEDLESIRAKAIADLHQSLQKEVKAHPLLAQVTLNGFTLLDIVCQKVGSAGQETIRFLIEANPHALVHRQSDDVATPLHFLAGSGWASDWLLWIVERYPWVFQHEACQQFPPHLELMSSYVTGRCELETVRRFYELYPKGLRERNESSTVGYPLSASLRGTEEPDADFFIWMARQYPAAVYFELTQVPTVLQFVCFLLASTKCTPNMARICRFLISEHPDTVRQLVTGFGYLPIHMLAPQCHRPLVQEMVILLLKAYPECLQQVNGTNLSSFAFILEVKPLVLEELEIDQEISLLGDLSANVRKVIVSPANHFASESTGNGSVANVSLLESVSEVFCSWADLQVKKLNEQRKRLQEQIMEMCRRFETDDVSEASADVVDWEAETESEDSEDSHLFDDEDDD</sequence>
<organism evidence="3 4">
    <name type="scientific">Fistulifera solaris</name>
    <name type="common">Oleaginous diatom</name>
    <dbReference type="NCBI Taxonomy" id="1519565"/>
    <lineage>
        <taxon>Eukaryota</taxon>
        <taxon>Sar</taxon>
        <taxon>Stramenopiles</taxon>
        <taxon>Ochrophyta</taxon>
        <taxon>Bacillariophyta</taxon>
        <taxon>Bacillariophyceae</taxon>
        <taxon>Bacillariophycidae</taxon>
        <taxon>Naviculales</taxon>
        <taxon>Naviculaceae</taxon>
        <taxon>Fistulifera</taxon>
    </lineage>
</organism>
<reference evidence="3 4" key="1">
    <citation type="journal article" date="2015" name="Plant Cell">
        <title>Oil accumulation by the oleaginous diatom Fistulifera solaris as revealed by the genome and transcriptome.</title>
        <authorList>
            <person name="Tanaka T."/>
            <person name="Maeda Y."/>
            <person name="Veluchamy A."/>
            <person name="Tanaka M."/>
            <person name="Abida H."/>
            <person name="Marechal E."/>
            <person name="Bowler C."/>
            <person name="Muto M."/>
            <person name="Sunaga Y."/>
            <person name="Tanaka M."/>
            <person name="Yoshino T."/>
            <person name="Taniguchi T."/>
            <person name="Fukuda Y."/>
            <person name="Nemoto M."/>
            <person name="Matsumoto M."/>
            <person name="Wong P.S."/>
            <person name="Aburatani S."/>
            <person name="Fujibuchi W."/>
        </authorList>
    </citation>
    <scope>NUCLEOTIDE SEQUENCE [LARGE SCALE GENOMIC DNA]</scope>
    <source>
        <strain evidence="3 4">JPCC DA0580</strain>
    </source>
</reference>
<comment type="caution">
    <text evidence="3">The sequence shown here is derived from an EMBL/GenBank/DDBJ whole genome shotgun (WGS) entry which is preliminary data.</text>
</comment>
<protein>
    <submittedName>
        <fullName evidence="3">Uncharacterized protein</fullName>
    </submittedName>
</protein>